<evidence type="ECO:0000313" key="1">
    <source>
        <dbReference type="EMBL" id="CZT13332.1"/>
    </source>
</evidence>
<dbReference type="AlphaFoldDB" id="A0A1E1LS52"/>
<evidence type="ECO:0000313" key="2">
    <source>
        <dbReference type="Proteomes" id="UP000178912"/>
    </source>
</evidence>
<organism evidence="1 2">
    <name type="scientific">Rhynchosporium agropyri</name>
    <dbReference type="NCBI Taxonomy" id="914238"/>
    <lineage>
        <taxon>Eukaryota</taxon>
        <taxon>Fungi</taxon>
        <taxon>Dikarya</taxon>
        <taxon>Ascomycota</taxon>
        <taxon>Pezizomycotina</taxon>
        <taxon>Leotiomycetes</taxon>
        <taxon>Helotiales</taxon>
        <taxon>Ploettnerulaceae</taxon>
        <taxon>Rhynchosporium</taxon>
    </lineage>
</organism>
<name>A0A1E1LS52_9HELO</name>
<protein>
    <submittedName>
        <fullName evidence="1">Uncharacterized protein</fullName>
    </submittedName>
</protein>
<dbReference type="EMBL" id="FJUX01000185">
    <property type="protein sequence ID" value="CZT13332.1"/>
    <property type="molecule type" value="Genomic_DNA"/>
</dbReference>
<keyword evidence="2" id="KW-1185">Reference proteome</keyword>
<gene>
    <name evidence="1" type="ORF">RAG0_16845</name>
</gene>
<accession>A0A1E1LS52</accession>
<proteinExistence type="predicted"/>
<dbReference type="Proteomes" id="UP000178912">
    <property type="component" value="Unassembled WGS sequence"/>
</dbReference>
<sequence length="38" mass="4324">MITLNPQVFSSRRYWGVHLTSYAGLSCRKSGGGYPRNY</sequence>
<reference evidence="2" key="1">
    <citation type="submission" date="2016-03" db="EMBL/GenBank/DDBJ databases">
        <authorList>
            <person name="Guldener U."/>
        </authorList>
    </citation>
    <scope>NUCLEOTIDE SEQUENCE [LARGE SCALE GENOMIC DNA]</scope>
    <source>
        <strain evidence="2">04CH-RAC-A.6.1</strain>
    </source>
</reference>